<dbReference type="Proteomes" id="UP001056429">
    <property type="component" value="Unassembled WGS sequence"/>
</dbReference>
<dbReference type="GO" id="GO:0016491">
    <property type="term" value="F:oxidoreductase activity"/>
    <property type="evidence" value="ECO:0007669"/>
    <property type="project" value="InterPro"/>
</dbReference>
<accession>A0A9J6P0S6</accession>
<dbReference type="InterPro" id="IPR013766">
    <property type="entry name" value="Thioredoxin_domain"/>
</dbReference>
<proteinExistence type="predicted"/>
<dbReference type="InterPro" id="IPR050553">
    <property type="entry name" value="Thioredoxin_ResA/DsbE_sf"/>
</dbReference>
<dbReference type="InterPro" id="IPR036249">
    <property type="entry name" value="Thioredoxin-like_sf"/>
</dbReference>
<evidence type="ECO:0000313" key="3">
    <source>
        <dbReference type="Proteomes" id="UP001056429"/>
    </source>
</evidence>
<evidence type="ECO:0000313" key="2">
    <source>
        <dbReference type="EMBL" id="MCM1989790.1"/>
    </source>
</evidence>
<dbReference type="EMBL" id="JAGSOJ010000002">
    <property type="protein sequence ID" value="MCM1989790.1"/>
    <property type="molecule type" value="Genomic_DNA"/>
</dbReference>
<dbReference type="Gene3D" id="3.40.30.10">
    <property type="entry name" value="Glutaredoxin"/>
    <property type="match status" value="1"/>
</dbReference>
<evidence type="ECO:0000259" key="1">
    <source>
        <dbReference type="PROSITE" id="PS51352"/>
    </source>
</evidence>
<sequence>MKRIFSMLMIVLCVITLVSCGGKNNYGKVNAKDGKEEYTSNGEENPVAGRSITEFKVKDINGNEVTEEIFKDKKITMINIWATFCGPCIEEIPYLQEIYAEKKDDGFNLVGIVSDGDSEENIEMANKILDKSKVEYTNILMGDSSLKDIVSQFGYVPVSIFVNSEGKIKGVFSAGAETKEEYLVKINNLLKEESKDEK</sequence>
<dbReference type="AlphaFoldDB" id="A0A9J6P0S6"/>
<organism evidence="2 3">
    <name type="scientific">Oceanirhabdus seepicola</name>
    <dbReference type="NCBI Taxonomy" id="2828781"/>
    <lineage>
        <taxon>Bacteria</taxon>
        <taxon>Bacillati</taxon>
        <taxon>Bacillota</taxon>
        <taxon>Clostridia</taxon>
        <taxon>Eubacteriales</taxon>
        <taxon>Clostridiaceae</taxon>
        <taxon>Oceanirhabdus</taxon>
    </lineage>
</organism>
<dbReference type="PROSITE" id="PS51352">
    <property type="entry name" value="THIOREDOXIN_2"/>
    <property type="match status" value="1"/>
</dbReference>
<comment type="caution">
    <text evidence="2">The sequence shown here is derived from an EMBL/GenBank/DDBJ whole genome shotgun (WGS) entry which is preliminary data.</text>
</comment>
<dbReference type="PANTHER" id="PTHR42852:SF13">
    <property type="entry name" value="PROTEIN DIPZ"/>
    <property type="match status" value="1"/>
</dbReference>
<keyword evidence="3" id="KW-1185">Reference proteome</keyword>
<dbReference type="CDD" id="cd02966">
    <property type="entry name" value="TlpA_like_family"/>
    <property type="match status" value="1"/>
</dbReference>
<dbReference type="RefSeq" id="WP_250858814.1">
    <property type="nucleotide sequence ID" value="NZ_JAGSOJ010000002.1"/>
</dbReference>
<dbReference type="Pfam" id="PF08534">
    <property type="entry name" value="Redoxin"/>
    <property type="match status" value="1"/>
</dbReference>
<dbReference type="InterPro" id="IPR013740">
    <property type="entry name" value="Redoxin"/>
</dbReference>
<dbReference type="SUPFAM" id="SSF52833">
    <property type="entry name" value="Thioredoxin-like"/>
    <property type="match status" value="1"/>
</dbReference>
<feature type="domain" description="Thioredoxin" evidence="1">
    <location>
        <begin position="46"/>
        <end position="191"/>
    </location>
</feature>
<reference evidence="2" key="2">
    <citation type="submission" date="2021-04" db="EMBL/GenBank/DDBJ databases">
        <authorList>
            <person name="Dong X."/>
        </authorList>
    </citation>
    <scope>NUCLEOTIDE SEQUENCE</scope>
    <source>
        <strain evidence="2">ZWT</strain>
    </source>
</reference>
<reference evidence="2" key="1">
    <citation type="journal article" date="2021" name="mSystems">
        <title>Bacteria and Archaea Synergistically Convert Glycine Betaine to Biogenic Methane in the Formosa Cold Seep of the South China Sea.</title>
        <authorList>
            <person name="Li L."/>
            <person name="Zhang W."/>
            <person name="Zhang S."/>
            <person name="Song L."/>
            <person name="Sun Q."/>
            <person name="Zhang H."/>
            <person name="Xiang H."/>
            <person name="Dong X."/>
        </authorList>
    </citation>
    <scope>NUCLEOTIDE SEQUENCE</scope>
    <source>
        <strain evidence="2">ZWT</strain>
    </source>
</reference>
<dbReference type="PROSITE" id="PS51257">
    <property type="entry name" value="PROKAR_LIPOPROTEIN"/>
    <property type="match status" value="1"/>
</dbReference>
<dbReference type="PANTHER" id="PTHR42852">
    <property type="entry name" value="THIOL:DISULFIDE INTERCHANGE PROTEIN DSBE"/>
    <property type="match status" value="1"/>
</dbReference>
<name>A0A9J6P0S6_9CLOT</name>
<protein>
    <submittedName>
        <fullName evidence="2">TlpA family protein disulfide reductase</fullName>
    </submittedName>
</protein>
<gene>
    <name evidence="2" type="ORF">KDK92_08565</name>
</gene>